<keyword evidence="3" id="KW-1133">Transmembrane helix</keyword>
<keyword evidence="3" id="KW-0812">Transmembrane</keyword>
<evidence type="ECO:0000259" key="4">
    <source>
        <dbReference type="Pfam" id="PF00685"/>
    </source>
</evidence>
<dbReference type="InterPro" id="IPR000863">
    <property type="entry name" value="Sulfotransferase_dom"/>
</dbReference>
<feature type="non-terminal residue" evidence="5">
    <location>
        <position position="1"/>
    </location>
</feature>
<evidence type="ECO:0000313" key="5">
    <source>
        <dbReference type="EMBL" id="SVB53323.1"/>
    </source>
</evidence>
<dbReference type="InterPro" id="IPR037359">
    <property type="entry name" value="NST/OST"/>
</dbReference>
<dbReference type="Gene3D" id="3.40.50.300">
    <property type="entry name" value="P-loop containing nucleotide triphosphate hydrolases"/>
    <property type="match status" value="1"/>
</dbReference>
<gene>
    <name evidence="5" type="ORF">METZ01_LOCUS206177</name>
</gene>
<dbReference type="AlphaFoldDB" id="A0A382ETM3"/>
<keyword evidence="2" id="KW-0325">Glycoprotein</keyword>
<protein>
    <recommendedName>
        <fullName evidence="4">Sulfotransferase domain-containing protein</fullName>
    </recommendedName>
</protein>
<evidence type="ECO:0000256" key="2">
    <source>
        <dbReference type="ARBA" id="ARBA00023180"/>
    </source>
</evidence>
<proteinExistence type="predicted"/>
<feature type="domain" description="Sulfotransferase" evidence="4">
    <location>
        <begin position="19"/>
        <end position="214"/>
    </location>
</feature>
<keyword evidence="1" id="KW-0808">Transferase</keyword>
<evidence type="ECO:0000256" key="3">
    <source>
        <dbReference type="SAM" id="Phobius"/>
    </source>
</evidence>
<dbReference type="GO" id="GO:0008146">
    <property type="term" value="F:sulfotransferase activity"/>
    <property type="evidence" value="ECO:0007669"/>
    <property type="project" value="InterPro"/>
</dbReference>
<sequence length="312" mass="35547">VTVRPNPCRPTFLIGGSLAGGTSFLSATLLQHERIFMPRDMRPEPSFFFKSWEYSRGLDYYCSRWFSDVPESALAIGERSSQYLFGGSTVAARIHNLLPDVKILFVLRNPIERAWANYRFTVLEGLEDRPFAEALAAEPERMTNATGIWKEIQPHAYIARGFYGEQLTGYLEFFDKSNILVLKSEDLATNTETNLTSVYTFIDVPDPLAPIQPPSDFSSTSVLDPRVQFLAREYFGERFPKVVETIRQSADLAGLAVTTEDLRWTERIRRNLTLAKNSIPPDCARLLRDIYSDDISDLSQLVDFQVHDWLTL</sequence>
<reference evidence="5" key="1">
    <citation type="submission" date="2018-05" db="EMBL/GenBank/DDBJ databases">
        <authorList>
            <person name="Lanie J.A."/>
            <person name="Ng W.-L."/>
            <person name="Kazmierczak K.M."/>
            <person name="Andrzejewski T.M."/>
            <person name="Davidsen T.M."/>
            <person name="Wayne K.J."/>
            <person name="Tettelin H."/>
            <person name="Glass J.I."/>
            <person name="Rusch D."/>
            <person name="Podicherti R."/>
            <person name="Tsui H.-C.T."/>
            <person name="Winkler M.E."/>
        </authorList>
    </citation>
    <scope>NUCLEOTIDE SEQUENCE</scope>
</reference>
<accession>A0A382ETM3</accession>
<feature type="transmembrane region" description="Helical" evidence="3">
    <location>
        <begin position="12"/>
        <end position="30"/>
    </location>
</feature>
<dbReference type="Pfam" id="PF00685">
    <property type="entry name" value="Sulfotransfer_1"/>
    <property type="match status" value="1"/>
</dbReference>
<evidence type="ECO:0000256" key="1">
    <source>
        <dbReference type="ARBA" id="ARBA00022679"/>
    </source>
</evidence>
<dbReference type="PANTHER" id="PTHR10605">
    <property type="entry name" value="HEPARAN SULFATE SULFOTRANSFERASE"/>
    <property type="match status" value="1"/>
</dbReference>
<keyword evidence="3" id="KW-0472">Membrane</keyword>
<dbReference type="InterPro" id="IPR027417">
    <property type="entry name" value="P-loop_NTPase"/>
</dbReference>
<organism evidence="5">
    <name type="scientific">marine metagenome</name>
    <dbReference type="NCBI Taxonomy" id="408172"/>
    <lineage>
        <taxon>unclassified sequences</taxon>
        <taxon>metagenomes</taxon>
        <taxon>ecological metagenomes</taxon>
    </lineage>
</organism>
<name>A0A382ETM3_9ZZZZ</name>
<dbReference type="PANTHER" id="PTHR10605:SF56">
    <property type="entry name" value="BIFUNCTIONAL HEPARAN SULFATE N-DEACETYLASE_N-SULFOTRANSFERASE"/>
    <property type="match status" value="1"/>
</dbReference>
<dbReference type="SUPFAM" id="SSF52540">
    <property type="entry name" value="P-loop containing nucleoside triphosphate hydrolases"/>
    <property type="match status" value="1"/>
</dbReference>
<dbReference type="EMBL" id="UINC01045949">
    <property type="protein sequence ID" value="SVB53323.1"/>
    <property type="molecule type" value="Genomic_DNA"/>
</dbReference>